<gene>
    <name evidence="3" type="ORF">V0U35_10230</name>
</gene>
<proteinExistence type="predicted"/>
<evidence type="ECO:0008006" key="5">
    <source>
        <dbReference type="Google" id="ProtNLM"/>
    </source>
</evidence>
<keyword evidence="2" id="KW-0732">Signal</keyword>
<feature type="signal peptide" evidence="2">
    <location>
        <begin position="1"/>
        <end position="26"/>
    </location>
</feature>
<organism evidence="3 4">
    <name type="scientific">Hyphobacterium marinum</name>
    <dbReference type="NCBI Taxonomy" id="3116574"/>
    <lineage>
        <taxon>Bacteria</taxon>
        <taxon>Pseudomonadati</taxon>
        <taxon>Pseudomonadota</taxon>
        <taxon>Alphaproteobacteria</taxon>
        <taxon>Maricaulales</taxon>
        <taxon>Maricaulaceae</taxon>
        <taxon>Hyphobacterium</taxon>
    </lineage>
</organism>
<dbReference type="Gene3D" id="1.25.40.10">
    <property type="entry name" value="Tetratricopeptide repeat domain"/>
    <property type="match status" value="1"/>
</dbReference>
<accession>A0ABU7LZT3</accession>
<feature type="region of interest" description="Disordered" evidence="1">
    <location>
        <begin position="348"/>
        <end position="367"/>
    </location>
</feature>
<evidence type="ECO:0000256" key="1">
    <source>
        <dbReference type="SAM" id="MobiDB-lite"/>
    </source>
</evidence>
<keyword evidence="4" id="KW-1185">Reference proteome</keyword>
<sequence length="1149" mass="123346">MARKARHTVSLTALALALSLAGGAFAQEPVTFEVEQIGDVSRIRVVYPEASADDRPSAEIEAAAGGQVLIARFSEPIEGNVQALLDELGGRAAMARIDPDGRALRFAMTGAALQPQVSSSYNIVAIDLVPAGASAPPRVISLREQREIDAAAAAAAAPPPPPPEALAVAIEYGQASEYTRIEFVWPEDVDYTLSQNGETATIVFSRPAEMDLAPLRASPPRLLETLQGARGDNDYTLVLTLDPEVSARAWREDNRIVVDLLDPSAADAAQLLSALATLNEAAETAETSGAQSQSPDNDVESADSTTPLATDAPLEDPADVTAVATEALPVDDPVGDPVDYAELDVPQAGDSETGLTLSPPEVRADPVPADGEVRVAATEAAGDLVARFDWAGPVGAAVFRRGEAIWIVFDAEASLDLSEIAHGSRGHVTGFETYRGDGYSAARVVTPRSTNAEVRQSGNAWTVVFSEAIDTPPRPATVQREARPGSPARITVTLEGAQHSLWIDDPVVGDRLAVITALAPIEGISARRDFMGAAILPSAHGAAAETAADDLTVTLDGQEAVFARPDGLALSPTNSGRTSLVRASAGASPAFVDVDAWRGAGDFWANYARLERLAAPEDAPARVAFARFLIANELAPEALGVLATAIDASPAVGSDPHVNALIGVASLMMGRVEDARAAFSQPVLMADTAAAPWRALIAVEREEWEEASRRFEQGRESIYDYTPAWRARFRVANALTALELNDFTSATEHLRRLGSDAPDEHTAARAEWIGARIDAANGDVDRAMRRLTALGESGFPDVEARALFELYRLQLDAGDITAHEGAEALEMLRYRWRGDDVELDSIRLLGSLYIREGAFAQGLEAMSNARARFPDSPASRRIGVEMSRVFRRLFLNGEADRMDPIEAVALFYEYSHLTPIGADGDRMIRRLADRLVAFDLLDPAAQLLRHQVDSRLHEPSARASVATDLAVIYLMDRRPGEALNLLRATRVAGLPAEMVAQRRLLEARAHAELERYDHALELVENDSSETAVRLRADVAWDRRDWPDAGRRLEAALGNRWSEDSPLQPSEQTDILRAAIAYNLAGERSNIVRLRERYGAAMAATDQAAAFSVLTSDATVSGDARVGDLARQVADIDTLDAFMDRFRERFAGGA</sequence>
<feature type="region of interest" description="Disordered" evidence="1">
    <location>
        <begin position="283"/>
        <end position="316"/>
    </location>
</feature>
<dbReference type="RefSeq" id="WP_330196617.1">
    <property type="nucleotide sequence ID" value="NZ_JAZDRO010000004.1"/>
</dbReference>
<dbReference type="SUPFAM" id="SSF48452">
    <property type="entry name" value="TPR-like"/>
    <property type="match status" value="1"/>
</dbReference>
<evidence type="ECO:0000313" key="3">
    <source>
        <dbReference type="EMBL" id="MEE2567058.1"/>
    </source>
</evidence>
<name>A0ABU7LZT3_9PROT</name>
<reference evidence="3 4" key="1">
    <citation type="submission" date="2024-01" db="EMBL/GenBank/DDBJ databases">
        <title>Hyphobacterium bacterium isolated from marine sediment.</title>
        <authorList>
            <person name="Zhao S."/>
        </authorList>
    </citation>
    <scope>NUCLEOTIDE SEQUENCE [LARGE SCALE GENOMIC DNA]</scope>
    <source>
        <strain evidence="3 4">Y60-23</strain>
    </source>
</reference>
<protein>
    <recommendedName>
        <fullName evidence="5">Tetratricopeptide repeat protein</fullName>
    </recommendedName>
</protein>
<evidence type="ECO:0000313" key="4">
    <source>
        <dbReference type="Proteomes" id="UP001310692"/>
    </source>
</evidence>
<dbReference type="InterPro" id="IPR011990">
    <property type="entry name" value="TPR-like_helical_dom_sf"/>
</dbReference>
<dbReference type="Proteomes" id="UP001310692">
    <property type="component" value="Unassembled WGS sequence"/>
</dbReference>
<feature type="chain" id="PRO_5046394653" description="Tetratricopeptide repeat protein" evidence="2">
    <location>
        <begin position="27"/>
        <end position="1149"/>
    </location>
</feature>
<dbReference type="EMBL" id="JAZDRO010000004">
    <property type="protein sequence ID" value="MEE2567058.1"/>
    <property type="molecule type" value="Genomic_DNA"/>
</dbReference>
<feature type="compositionally biased region" description="Polar residues" evidence="1">
    <location>
        <begin position="289"/>
        <end position="308"/>
    </location>
</feature>
<evidence type="ECO:0000256" key="2">
    <source>
        <dbReference type="SAM" id="SignalP"/>
    </source>
</evidence>
<comment type="caution">
    <text evidence="3">The sequence shown here is derived from an EMBL/GenBank/DDBJ whole genome shotgun (WGS) entry which is preliminary data.</text>
</comment>